<proteinExistence type="predicted"/>
<keyword evidence="5" id="KW-1185">Reference proteome</keyword>
<dbReference type="GO" id="GO:0048544">
    <property type="term" value="P:recognition of pollen"/>
    <property type="evidence" value="ECO:0007669"/>
    <property type="project" value="InterPro"/>
</dbReference>
<evidence type="ECO:0000259" key="3">
    <source>
        <dbReference type="PROSITE" id="PS50948"/>
    </source>
</evidence>
<feature type="domain" description="Apple" evidence="3">
    <location>
        <begin position="196"/>
        <end position="273"/>
    </location>
</feature>
<dbReference type="Proteomes" id="UP001202328">
    <property type="component" value="Unassembled WGS sequence"/>
</dbReference>
<dbReference type="Pfam" id="PF08276">
    <property type="entry name" value="PAN_2"/>
    <property type="match status" value="1"/>
</dbReference>
<dbReference type="AlphaFoldDB" id="A0AAD4TFP3"/>
<evidence type="ECO:0000313" key="4">
    <source>
        <dbReference type="EMBL" id="KAI3954622.1"/>
    </source>
</evidence>
<accession>A0AAD4TFP3</accession>
<dbReference type="InterPro" id="IPR000858">
    <property type="entry name" value="S_locus_glycoprot_dom"/>
</dbReference>
<gene>
    <name evidence="4" type="ORF">MKW98_019753</name>
</gene>
<reference evidence="4" key="1">
    <citation type="submission" date="2022-04" db="EMBL/GenBank/DDBJ databases">
        <title>A functionally conserved STORR gene fusion in Papaver species that diverged 16.8 million years ago.</title>
        <authorList>
            <person name="Catania T."/>
        </authorList>
    </citation>
    <scope>NUCLEOTIDE SEQUENCE</scope>
    <source>
        <strain evidence="4">S-188037</strain>
    </source>
</reference>
<dbReference type="Pfam" id="PF00954">
    <property type="entry name" value="S_locus_glycop"/>
    <property type="match status" value="1"/>
</dbReference>
<dbReference type="InterPro" id="IPR003609">
    <property type="entry name" value="Pan_app"/>
</dbReference>
<comment type="caution">
    <text evidence="4">The sequence shown here is derived from an EMBL/GenBank/DDBJ whole genome shotgun (WGS) entry which is preliminary data.</text>
</comment>
<keyword evidence="2" id="KW-1015">Disulfide bond</keyword>
<name>A0AAD4TFP3_9MAGN</name>
<keyword evidence="1" id="KW-0732">Signal</keyword>
<dbReference type="PROSITE" id="PS50948">
    <property type="entry name" value="PAN"/>
    <property type="match status" value="1"/>
</dbReference>
<dbReference type="InterPro" id="IPR001480">
    <property type="entry name" value="Bulb-type_lectin_dom"/>
</dbReference>
<protein>
    <recommendedName>
        <fullName evidence="3">Apple domain-containing protein</fullName>
    </recommendedName>
</protein>
<sequence length="293" mass="33779">MLYIYWRSFDYPTDTWLRGGKLGFNRKTNQTQKLISWRSRENPATGFYNLQSGPNGANQYFVYRNNSEQIWSSGEWNEESKTFLLFSNNYSYISNVNESYFTYSLYNNSIITRLVIDFTGRIQQLTWSEKMQTWNLFWSEPKFCEAHGICGPFGNCNQQDTDQNCECLPGFVQLSPKDWNLQDFTGGCVRKTPLHCGSINCFSPLQTSKLPDKPKLFVGIISREECKSSCEVTCPCIACTFVNNGCRYWDEDIINFKKFTSSGELIIFYLKLAASEIRSTVPLPSGPSLYCSR</sequence>
<organism evidence="4 5">
    <name type="scientific">Papaver atlanticum</name>
    <dbReference type="NCBI Taxonomy" id="357466"/>
    <lineage>
        <taxon>Eukaryota</taxon>
        <taxon>Viridiplantae</taxon>
        <taxon>Streptophyta</taxon>
        <taxon>Embryophyta</taxon>
        <taxon>Tracheophyta</taxon>
        <taxon>Spermatophyta</taxon>
        <taxon>Magnoliopsida</taxon>
        <taxon>Ranunculales</taxon>
        <taxon>Papaveraceae</taxon>
        <taxon>Papaveroideae</taxon>
        <taxon>Papaver</taxon>
    </lineage>
</organism>
<evidence type="ECO:0000313" key="5">
    <source>
        <dbReference type="Proteomes" id="UP001202328"/>
    </source>
</evidence>
<evidence type="ECO:0000256" key="2">
    <source>
        <dbReference type="ARBA" id="ARBA00023157"/>
    </source>
</evidence>
<dbReference type="EMBL" id="JAJJMB010001902">
    <property type="protein sequence ID" value="KAI3954622.1"/>
    <property type="molecule type" value="Genomic_DNA"/>
</dbReference>
<evidence type="ECO:0000256" key="1">
    <source>
        <dbReference type="ARBA" id="ARBA00022729"/>
    </source>
</evidence>
<dbReference type="PANTHER" id="PTHR32444">
    <property type="entry name" value="BULB-TYPE LECTIN DOMAIN-CONTAINING PROTEIN"/>
    <property type="match status" value="1"/>
</dbReference>
<dbReference type="PANTHER" id="PTHR32444:SF247">
    <property type="entry name" value="OS01G0958200 PROTEIN"/>
    <property type="match status" value="1"/>
</dbReference>
<dbReference type="Pfam" id="PF01453">
    <property type="entry name" value="B_lectin"/>
    <property type="match status" value="1"/>
</dbReference>